<reference evidence="4 5" key="1">
    <citation type="submission" date="2024-09" db="EMBL/GenBank/DDBJ databases">
        <authorList>
            <person name="Sun Q."/>
            <person name="Mori K."/>
        </authorList>
    </citation>
    <scope>NUCLEOTIDE SEQUENCE [LARGE SCALE GENOMIC DNA]</scope>
    <source>
        <strain evidence="4 5">JCM 13852</strain>
    </source>
</reference>
<sequence length="192" mass="20518">MNRTRSRRIRPWLAGVLVTGLVAVAAGLYWFQPWQLWVDATVQESLPSAPLPARTSQPAAEPPAVSQSSQPAAPTELATGSLISHEHRTTGTVRLLRAADGALVLRLEGLETSSGPDVHVWLTDAPVKPGKDGWDVFDDGAHLDAGKLKGNRGNQNYPLPAGTDLARYTSVSLWCDRFNVSFGAAELTGQGA</sequence>
<protein>
    <submittedName>
        <fullName evidence="4">DM13 domain-containing protein</fullName>
    </submittedName>
</protein>
<organism evidence="4 5">
    <name type="scientific">Amycolatopsis plumensis</name>
    <dbReference type="NCBI Taxonomy" id="236508"/>
    <lineage>
        <taxon>Bacteria</taxon>
        <taxon>Bacillati</taxon>
        <taxon>Actinomycetota</taxon>
        <taxon>Actinomycetes</taxon>
        <taxon>Pseudonocardiales</taxon>
        <taxon>Pseudonocardiaceae</taxon>
        <taxon>Amycolatopsis</taxon>
    </lineage>
</organism>
<dbReference type="Pfam" id="PF10517">
    <property type="entry name" value="DM13"/>
    <property type="match status" value="1"/>
</dbReference>
<evidence type="ECO:0000256" key="2">
    <source>
        <dbReference type="SAM" id="Phobius"/>
    </source>
</evidence>
<evidence type="ECO:0000313" key="5">
    <source>
        <dbReference type="Proteomes" id="UP001589535"/>
    </source>
</evidence>
<evidence type="ECO:0000256" key="1">
    <source>
        <dbReference type="SAM" id="MobiDB-lite"/>
    </source>
</evidence>
<dbReference type="PROSITE" id="PS51549">
    <property type="entry name" value="DM13"/>
    <property type="match status" value="1"/>
</dbReference>
<name>A0ABV5UGJ1_9PSEU</name>
<keyword evidence="5" id="KW-1185">Reference proteome</keyword>
<feature type="transmembrane region" description="Helical" evidence="2">
    <location>
        <begin position="12"/>
        <end position="31"/>
    </location>
</feature>
<evidence type="ECO:0000259" key="3">
    <source>
        <dbReference type="PROSITE" id="PS51549"/>
    </source>
</evidence>
<dbReference type="RefSeq" id="WP_378203215.1">
    <property type="nucleotide sequence ID" value="NZ_JBHMBK010000037.1"/>
</dbReference>
<feature type="domain" description="DM13" evidence="3">
    <location>
        <begin position="75"/>
        <end position="188"/>
    </location>
</feature>
<proteinExistence type="predicted"/>
<accession>A0ABV5UGJ1</accession>
<feature type="region of interest" description="Disordered" evidence="1">
    <location>
        <begin position="49"/>
        <end position="84"/>
    </location>
</feature>
<dbReference type="Proteomes" id="UP001589535">
    <property type="component" value="Unassembled WGS sequence"/>
</dbReference>
<dbReference type="EMBL" id="JBHMBK010000037">
    <property type="protein sequence ID" value="MFB9689455.1"/>
    <property type="molecule type" value="Genomic_DNA"/>
</dbReference>
<evidence type="ECO:0000313" key="4">
    <source>
        <dbReference type="EMBL" id="MFB9689455.1"/>
    </source>
</evidence>
<gene>
    <name evidence="4" type="ORF">ACFFTO_35235</name>
</gene>
<dbReference type="InterPro" id="IPR019545">
    <property type="entry name" value="DM13_domain"/>
</dbReference>
<keyword evidence="2" id="KW-0472">Membrane</keyword>
<keyword evidence="2" id="KW-1133">Transmembrane helix</keyword>
<keyword evidence="2" id="KW-0812">Transmembrane</keyword>
<comment type="caution">
    <text evidence="4">The sequence shown here is derived from an EMBL/GenBank/DDBJ whole genome shotgun (WGS) entry which is preliminary data.</text>
</comment>